<reference evidence="2 3" key="1">
    <citation type="submission" date="2019-03" db="EMBL/GenBank/DDBJ databases">
        <title>This is whole genome sequence of Paenibacillus sp MS74 strain.</title>
        <authorList>
            <person name="Trinh H.N."/>
        </authorList>
    </citation>
    <scope>NUCLEOTIDE SEQUENCE [LARGE SCALE GENOMIC DNA]</scope>
    <source>
        <strain evidence="2 3">MS74</strain>
    </source>
</reference>
<dbReference type="Proteomes" id="UP000295636">
    <property type="component" value="Unassembled WGS sequence"/>
</dbReference>
<sequence>MQPVRLGKELISLKLSKNQKKWLLTAHLAFAGIMLGETVVIVILSIAALFADNRDVLQACYTIFHLLARTGVRAATIGTAVTGILLSVLTHWGLFRYYWIIAKEGLTLLTIVIGPIGFYIWSLKGLSIVSAEGLGAMLLPEFKVNAIQLWIGLVLQAVSLVSMIAISVFKPWGQRSSTITPNS</sequence>
<organism evidence="2 3">
    <name type="scientific">Paenibacillus piri</name>
    <dbReference type="NCBI Taxonomy" id="2547395"/>
    <lineage>
        <taxon>Bacteria</taxon>
        <taxon>Bacillati</taxon>
        <taxon>Bacillota</taxon>
        <taxon>Bacilli</taxon>
        <taxon>Bacillales</taxon>
        <taxon>Paenibacillaceae</taxon>
        <taxon>Paenibacillus</taxon>
    </lineage>
</organism>
<dbReference type="EMBL" id="SMRT01000015">
    <property type="protein sequence ID" value="TDF93733.1"/>
    <property type="molecule type" value="Genomic_DNA"/>
</dbReference>
<name>A0A4R5KEQ2_9BACL</name>
<dbReference type="OrthoDB" id="156858at2"/>
<evidence type="ECO:0000313" key="2">
    <source>
        <dbReference type="EMBL" id="TDF93733.1"/>
    </source>
</evidence>
<feature type="transmembrane region" description="Helical" evidence="1">
    <location>
        <begin position="71"/>
        <end position="94"/>
    </location>
</feature>
<keyword evidence="1" id="KW-0812">Transmembrane</keyword>
<dbReference type="RefSeq" id="WP_133233461.1">
    <property type="nucleotide sequence ID" value="NZ_SMRT01000015.1"/>
</dbReference>
<keyword evidence="3" id="KW-1185">Reference proteome</keyword>
<dbReference type="AlphaFoldDB" id="A0A4R5KEQ2"/>
<comment type="caution">
    <text evidence="2">The sequence shown here is derived from an EMBL/GenBank/DDBJ whole genome shotgun (WGS) entry which is preliminary data.</text>
</comment>
<feature type="transmembrane region" description="Helical" evidence="1">
    <location>
        <begin position="21"/>
        <end position="51"/>
    </location>
</feature>
<gene>
    <name evidence="2" type="ORF">E1757_25360</name>
</gene>
<protein>
    <recommendedName>
        <fullName evidence="4">DUF2269 family protein</fullName>
    </recommendedName>
</protein>
<accession>A0A4R5KEQ2</accession>
<keyword evidence="1" id="KW-0472">Membrane</keyword>
<evidence type="ECO:0000313" key="3">
    <source>
        <dbReference type="Proteomes" id="UP000295636"/>
    </source>
</evidence>
<evidence type="ECO:0008006" key="4">
    <source>
        <dbReference type="Google" id="ProtNLM"/>
    </source>
</evidence>
<proteinExistence type="predicted"/>
<keyword evidence="1" id="KW-1133">Transmembrane helix</keyword>
<feature type="transmembrane region" description="Helical" evidence="1">
    <location>
        <begin position="106"/>
        <end position="129"/>
    </location>
</feature>
<feature type="transmembrane region" description="Helical" evidence="1">
    <location>
        <begin position="149"/>
        <end position="169"/>
    </location>
</feature>
<evidence type="ECO:0000256" key="1">
    <source>
        <dbReference type="SAM" id="Phobius"/>
    </source>
</evidence>